<accession>A0A238VVZ0</accession>
<proteinExistence type="predicted"/>
<organism evidence="1 2">
    <name type="scientific">Lutibacter agarilyticus</name>
    <dbReference type="NCBI Taxonomy" id="1109740"/>
    <lineage>
        <taxon>Bacteria</taxon>
        <taxon>Pseudomonadati</taxon>
        <taxon>Bacteroidota</taxon>
        <taxon>Flavobacteriia</taxon>
        <taxon>Flavobacteriales</taxon>
        <taxon>Flavobacteriaceae</taxon>
        <taxon>Lutibacter</taxon>
    </lineage>
</organism>
<gene>
    <name evidence="1" type="ORF">SAMN06265371_102162</name>
</gene>
<reference evidence="1 2" key="1">
    <citation type="submission" date="2017-06" db="EMBL/GenBank/DDBJ databases">
        <authorList>
            <person name="Kim H.J."/>
            <person name="Triplett B.A."/>
        </authorList>
    </citation>
    <scope>NUCLEOTIDE SEQUENCE [LARGE SCALE GENOMIC DNA]</scope>
    <source>
        <strain evidence="1 2">DSM 29150</strain>
    </source>
</reference>
<protein>
    <submittedName>
        <fullName evidence="1">Lamin Tail Domain</fullName>
    </submittedName>
</protein>
<name>A0A238VVZ0_9FLAO</name>
<dbReference type="AlphaFoldDB" id="A0A238VVZ0"/>
<sequence length="254" mass="27748">MKNKLYIGLFAIVFAIGCSSEISFDEPIIPPEVGISDMIISEISTGVNTDDGDRNHYVELYNGTPDVVDLSEYAIGYHAVFDEDTLTDWDFSDENNFLLFDALLEANTAYVIASPIANATKVPSDIEWGTTSSANANASIPLQLSGNSAIALLKKDTEGAYTLSGTAYSIIDVFGDPNVARITASGSSSSRNNFNWTVAGETNVRNRTFWRKSDTKEPTTDWVTSKGEDPVSSQWILTDDRAWDYSNVGLFTGF</sequence>
<keyword evidence="2" id="KW-1185">Reference proteome</keyword>
<evidence type="ECO:0000313" key="1">
    <source>
        <dbReference type="EMBL" id="SNR38446.1"/>
    </source>
</evidence>
<dbReference type="RefSeq" id="WP_176461203.1">
    <property type="nucleotide sequence ID" value="NZ_FZNT01000002.1"/>
</dbReference>
<dbReference type="Proteomes" id="UP000198384">
    <property type="component" value="Unassembled WGS sequence"/>
</dbReference>
<evidence type="ECO:0000313" key="2">
    <source>
        <dbReference type="Proteomes" id="UP000198384"/>
    </source>
</evidence>
<dbReference type="PROSITE" id="PS51257">
    <property type="entry name" value="PROKAR_LIPOPROTEIN"/>
    <property type="match status" value="1"/>
</dbReference>
<dbReference type="EMBL" id="FZNT01000002">
    <property type="protein sequence ID" value="SNR38446.1"/>
    <property type="molecule type" value="Genomic_DNA"/>
</dbReference>